<evidence type="ECO:0000256" key="2">
    <source>
        <dbReference type="ARBA" id="ARBA00022912"/>
    </source>
</evidence>
<dbReference type="SMART" id="SM00195">
    <property type="entry name" value="DSPc"/>
    <property type="match status" value="1"/>
</dbReference>
<dbReference type="PROSITE" id="PS50056">
    <property type="entry name" value="TYR_PHOSPHATASE_2"/>
    <property type="match status" value="1"/>
</dbReference>
<dbReference type="InterPro" id="IPR000340">
    <property type="entry name" value="Dual-sp_phosphatase_cat-dom"/>
</dbReference>
<accession>A0A3G5AAJ9</accession>
<proteinExistence type="predicted"/>
<dbReference type="InterPro" id="IPR020422">
    <property type="entry name" value="TYR_PHOSPHATASE_DUAL_dom"/>
</dbReference>
<dbReference type="Gene3D" id="3.90.190.10">
    <property type="entry name" value="Protein tyrosine phosphatase superfamily"/>
    <property type="match status" value="1"/>
</dbReference>
<dbReference type="InterPro" id="IPR000387">
    <property type="entry name" value="Tyr_Pase_dom"/>
</dbReference>
<name>A0A3G5AAJ9_9VIRU</name>
<dbReference type="EMBL" id="MK072385">
    <property type="protein sequence ID" value="AYV82863.1"/>
    <property type="molecule type" value="Genomic_DNA"/>
</dbReference>
<reference evidence="5" key="1">
    <citation type="submission" date="2018-10" db="EMBL/GenBank/DDBJ databases">
        <title>Hidden diversity of soil giant viruses.</title>
        <authorList>
            <person name="Schulz F."/>
            <person name="Alteio L."/>
            <person name="Goudeau D."/>
            <person name="Ryan E.M."/>
            <person name="Malmstrom R.R."/>
            <person name="Blanchard J."/>
            <person name="Woyke T."/>
        </authorList>
    </citation>
    <scope>NUCLEOTIDE SEQUENCE</scope>
    <source>
        <strain evidence="5">HYV1</strain>
    </source>
</reference>
<dbReference type="PANTHER" id="PTHR10159">
    <property type="entry name" value="DUAL SPECIFICITY PROTEIN PHOSPHATASE"/>
    <property type="match status" value="1"/>
</dbReference>
<dbReference type="GO" id="GO:0004721">
    <property type="term" value="F:phosphoprotein phosphatase activity"/>
    <property type="evidence" value="ECO:0007669"/>
    <property type="project" value="UniProtKB-KW"/>
</dbReference>
<feature type="domain" description="Tyrosine specific protein phosphatases" evidence="4">
    <location>
        <begin position="67"/>
        <end position="126"/>
    </location>
</feature>
<gene>
    <name evidence="5" type="ORF">Hyperionvirus3_9</name>
</gene>
<dbReference type="CDD" id="cd14498">
    <property type="entry name" value="DSP"/>
    <property type="match status" value="1"/>
</dbReference>
<dbReference type="InterPro" id="IPR016130">
    <property type="entry name" value="Tyr_Pase_AS"/>
</dbReference>
<organism evidence="5">
    <name type="scientific">Hyperionvirus sp</name>
    <dbReference type="NCBI Taxonomy" id="2487770"/>
    <lineage>
        <taxon>Viruses</taxon>
        <taxon>Varidnaviria</taxon>
        <taxon>Bamfordvirae</taxon>
        <taxon>Nucleocytoviricota</taxon>
        <taxon>Megaviricetes</taxon>
        <taxon>Imitervirales</taxon>
        <taxon>Mimiviridae</taxon>
        <taxon>Klosneuvirinae</taxon>
    </lineage>
</organism>
<evidence type="ECO:0000259" key="4">
    <source>
        <dbReference type="PROSITE" id="PS50056"/>
    </source>
</evidence>
<sequence>MTNFMKPLKIIDNLYLGDHNSAKNIELLKKFKIIAIINISGGKMLFQSEIKYLRINMPDSDKSKITDHLDEAVKFISDHIKNGAVLVHCHAGMSRSPSFIVAYLARKNQMTVDDALLHVKKCRPAIRPKDKFIEEIKLWLIKLNC</sequence>
<dbReference type="Pfam" id="PF00782">
    <property type="entry name" value="DSPc"/>
    <property type="match status" value="1"/>
</dbReference>
<protein>
    <submittedName>
        <fullName evidence="5">Internalin-A</fullName>
    </submittedName>
</protein>
<keyword evidence="2" id="KW-0904">Protein phosphatase</keyword>
<dbReference type="PANTHER" id="PTHR10159:SF519">
    <property type="entry name" value="DUAL SPECIFICITY PROTEIN PHOSPHATASE MPK3"/>
    <property type="match status" value="1"/>
</dbReference>
<evidence type="ECO:0000256" key="1">
    <source>
        <dbReference type="ARBA" id="ARBA00022801"/>
    </source>
</evidence>
<dbReference type="PROSITE" id="PS50054">
    <property type="entry name" value="TYR_PHOSPHATASE_DUAL"/>
    <property type="match status" value="1"/>
</dbReference>
<keyword evidence="1" id="KW-0378">Hydrolase</keyword>
<dbReference type="PROSITE" id="PS00383">
    <property type="entry name" value="TYR_PHOSPHATASE_1"/>
    <property type="match status" value="1"/>
</dbReference>
<dbReference type="SUPFAM" id="SSF52799">
    <property type="entry name" value="(Phosphotyrosine protein) phosphatases II"/>
    <property type="match status" value="1"/>
</dbReference>
<dbReference type="InterPro" id="IPR029021">
    <property type="entry name" value="Prot-tyrosine_phosphatase-like"/>
</dbReference>
<evidence type="ECO:0000313" key="5">
    <source>
        <dbReference type="EMBL" id="AYV82863.1"/>
    </source>
</evidence>
<evidence type="ECO:0000259" key="3">
    <source>
        <dbReference type="PROSITE" id="PS50054"/>
    </source>
</evidence>
<feature type="domain" description="Tyrosine-protein phosphatase" evidence="3">
    <location>
        <begin position="6"/>
        <end position="145"/>
    </location>
</feature>